<sequence length="87" mass="10279">MWMIRTRLFVPIVQSLLHALYRPHRCAFRLMRHCWHGISDRRPLAGGDLGISDWGSLSVSRMLRGVRRPLRSQFAKNVLRRLAERRS</sequence>
<comment type="caution">
    <text evidence="1">The sequence shown here is derived from an EMBL/GenBank/DDBJ whole genome shotgun (WGS) entry which is preliminary data.</text>
</comment>
<evidence type="ECO:0000313" key="2">
    <source>
        <dbReference type="Proteomes" id="UP000233551"/>
    </source>
</evidence>
<accession>A0A2I0K5U1</accession>
<name>A0A2I0K5U1_PUNGR</name>
<gene>
    <name evidence="1" type="ORF">CRG98_015685</name>
</gene>
<evidence type="ECO:0000313" key="1">
    <source>
        <dbReference type="EMBL" id="PKI63904.1"/>
    </source>
</evidence>
<dbReference type="AlphaFoldDB" id="A0A2I0K5U1"/>
<keyword evidence="2" id="KW-1185">Reference proteome</keyword>
<protein>
    <submittedName>
        <fullName evidence="1">Uncharacterized protein</fullName>
    </submittedName>
</protein>
<dbReference type="EMBL" id="PGOL01000865">
    <property type="protein sequence ID" value="PKI63904.1"/>
    <property type="molecule type" value="Genomic_DNA"/>
</dbReference>
<dbReference type="Proteomes" id="UP000233551">
    <property type="component" value="Unassembled WGS sequence"/>
</dbReference>
<proteinExistence type="predicted"/>
<organism evidence="1 2">
    <name type="scientific">Punica granatum</name>
    <name type="common">Pomegranate</name>
    <dbReference type="NCBI Taxonomy" id="22663"/>
    <lineage>
        <taxon>Eukaryota</taxon>
        <taxon>Viridiplantae</taxon>
        <taxon>Streptophyta</taxon>
        <taxon>Embryophyta</taxon>
        <taxon>Tracheophyta</taxon>
        <taxon>Spermatophyta</taxon>
        <taxon>Magnoliopsida</taxon>
        <taxon>eudicotyledons</taxon>
        <taxon>Gunneridae</taxon>
        <taxon>Pentapetalae</taxon>
        <taxon>rosids</taxon>
        <taxon>malvids</taxon>
        <taxon>Myrtales</taxon>
        <taxon>Lythraceae</taxon>
        <taxon>Punica</taxon>
    </lineage>
</organism>
<reference evidence="1 2" key="1">
    <citation type="submission" date="2017-11" db="EMBL/GenBank/DDBJ databases">
        <title>De-novo sequencing of pomegranate (Punica granatum L.) genome.</title>
        <authorList>
            <person name="Akparov Z."/>
            <person name="Amiraslanov A."/>
            <person name="Hajiyeva S."/>
            <person name="Abbasov M."/>
            <person name="Kaur K."/>
            <person name="Hamwieh A."/>
            <person name="Solovyev V."/>
            <person name="Salamov A."/>
            <person name="Braich B."/>
            <person name="Kosarev P."/>
            <person name="Mahmoud A."/>
            <person name="Hajiyev E."/>
            <person name="Babayeva S."/>
            <person name="Izzatullayeva V."/>
            <person name="Mammadov A."/>
            <person name="Mammadov A."/>
            <person name="Sharifova S."/>
            <person name="Ojaghi J."/>
            <person name="Eynullazada K."/>
            <person name="Bayramov B."/>
            <person name="Abdulazimova A."/>
            <person name="Shahmuradov I."/>
        </authorList>
    </citation>
    <scope>NUCLEOTIDE SEQUENCE [LARGE SCALE GENOMIC DNA]</scope>
    <source>
        <strain evidence="2">cv. AG2017</strain>
        <tissue evidence="1">Leaf</tissue>
    </source>
</reference>